<evidence type="ECO:0000256" key="1">
    <source>
        <dbReference type="ARBA" id="ARBA00022676"/>
    </source>
</evidence>
<gene>
    <name evidence="4" type="ORF">B1526_0266</name>
</gene>
<dbReference type="PANTHER" id="PTHR22916">
    <property type="entry name" value="GLYCOSYLTRANSFERASE"/>
    <property type="match status" value="1"/>
</dbReference>
<organism evidence="4 5">
    <name type="scientific">Bifidobacterium criceti</name>
    <dbReference type="NCBI Taxonomy" id="1960969"/>
    <lineage>
        <taxon>Bacteria</taxon>
        <taxon>Bacillati</taxon>
        <taxon>Actinomycetota</taxon>
        <taxon>Actinomycetes</taxon>
        <taxon>Bifidobacteriales</taxon>
        <taxon>Bifidobacteriaceae</taxon>
        <taxon>Bifidobacterium</taxon>
    </lineage>
</organism>
<dbReference type="PANTHER" id="PTHR22916:SF51">
    <property type="entry name" value="GLYCOSYLTRANSFERASE EPSH-RELATED"/>
    <property type="match status" value="1"/>
</dbReference>
<dbReference type="GO" id="GO:0016757">
    <property type="term" value="F:glycosyltransferase activity"/>
    <property type="evidence" value="ECO:0007669"/>
    <property type="project" value="UniProtKB-KW"/>
</dbReference>
<name>A0A2A2EI33_9BIFI</name>
<keyword evidence="2 4" id="KW-0808">Transferase</keyword>
<dbReference type="InterPro" id="IPR001173">
    <property type="entry name" value="Glyco_trans_2-like"/>
</dbReference>
<dbReference type="Gene3D" id="3.90.550.10">
    <property type="entry name" value="Spore Coat Polysaccharide Biosynthesis Protein SpsA, Chain A"/>
    <property type="match status" value="1"/>
</dbReference>
<comment type="caution">
    <text evidence="4">The sequence shown here is derived from an EMBL/GenBank/DDBJ whole genome shotgun (WGS) entry which is preliminary data.</text>
</comment>
<protein>
    <submittedName>
        <fullName evidence="4">Glycosyl transferase CpsJ</fullName>
    </submittedName>
</protein>
<dbReference type="EMBL" id="MVOH01000004">
    <property type="protein sequence ID" value="PAU68632.1"/>
    <property type="molecule type" value="Genomic_DNA"/>
</dbReference>
<keyword evidence="5" id="KW-1185">Reference proteome</keyword>
<feature type="domain" description="Glycosyltransferase 2-like" evidence="3">
    <location>
        <begin position="12"/>
        <end position="137"/>
    </location>
</feature>
<dbReference type="Proteomes" id="UP000218399">
    <property type="component" value="Unassembled WGS sequence"/>
</dbReference>
<dbReference type="Pfam" id="PF00535">
    <property type="entry name" value="Glycos_transf_2"/>
    <property type="match status" value="1"/>
</dbReference>
<evidence type="ECO:0000259" key="3">
    <source>
        <dbReference type="Pfam" id="PF00535"/>
    </source>
</evidence>
<sequence>MTANANNEPLVSVIIPLYNVRPYLDKCIASAVNQTYRNLEILLIDDGSTDGSAQICDTWAQRDARITVFHTTNGGIATARNYGLDHATGDFIYWMDSDDWIDDDLIATAVATSLDTDSDIVCFEYNSVSADASVVRVSDDAAKFPSERRCTPEQALELMWTDQVQNFLWAFIAKRSLYNGLRFGDGLVMEDMGITYRLYEAANAIYYLPKPLYYYRVRKTSLLGEKSALMPRSTLHFVPIVTDYALTRYPRLKTIVLNWAVRYLSGAVIWSYQGRRNFTAEEYRQFNRQAKQLLDTYIRACGITNLTKTNLIKTVMIRMHCMWLVDAISRRRSERKV</sequence>
<evidence type="ECO:0000313" key="5">
    <source>
        <dbReference type="Proteomes" id="UP000218399"/>
    </source>
</evidence>
<dbReference type="SUPFAM" id="SSF53448">
    <property type="entry name" value="Nucleotide-diphospho-sugar transferases"/>
    <property type="match status" value="1"/>
</dbReference>
<dbReference type="OrthoDB" id="3171021at2"/>
<dbReference type="CDD" id="cd00761">
    <property type="entry name" value="Glyco_tranf_GTA_type"/>
    <property type="match status" value="1"/>
</dbReference>
<dbReference type="RefSeq" id="WP_095614345.1">
    <property type="nucleotide sequence ID" value="NZ_MVOH01000004.1"/>
</dbReference>
<evidence type="ECO:0000256" key="2">
    <source>
        <dbReference type="ARBA" id="ARBA00022679"/>
    </source>
</evidence>
<dbReference type="InterPro" id="IPR029044">
    <property type="entry name" value="Nucleotide-diphossugar_trans"/>
</dbReference>
<evidence type="ECO:0000313" key="4">
    <source>
        <dbReference type="EMBL" id="PAU68632.1"/>
    </source>
</evidence>
<proteinExistence type="predicted"/>
<accession>A0A2A2EI33</accession>
<keyword evidence="1" id="KW-0328">Glycosyltransferase</keyword>
<reference evidence="4 5" key="1">
    <citation type="journal article" date="2017" name="ISME J.">
        <title>Unveiling bifidobacterial biogeography across the mammalian branch of the tree of life.</title>
        <authorList>
            <person name="Milani C."/>
            <person name="Mangifesta M."/>
            <person name="Mancabelli L."/>
            <person name="Lugli G.A."/>
            <person name="James K."/>
            <person name="Duranti S."/>
            <person name="Turroni F."/>
            <person name="Ferrario C."/>
            <person name="Ossiprandi M.C."/>
            <person name="van Sinderen D."/>
            <person name="Ventura M."/>
        </authorList>
    </citation>
    <scope>NUCLEOTIDE SEQUENCE [LARGE SCALE GENOMIC DNA]</scope>
    <source>
        <strain evidence="5">Ham19E</strain>
    </source>
</reference>
<dbReference type="AlphaFoldDB" id="A0A2A2EI33"/>